<reference evidence="1" key="1">
    <citation type="journal article" date="2020" name="Nature">
        <title>Giant virus diversity and host interactions through global metagenomics.</title>
        <authorList>
            <person name="Schulz F."/>
            <person name="Roux S."/>
            <person name="Paez-Espino D."/>
            <person name="Jungbluth S."/>
            <person name="Walsh D.A."/>
            <person name="Denef V.J."/>
            <person name="McMahon K.D."/>
            <person name="Konstantinidis K.T."/>
            <person name="Eloe-Fadrosh E.A."/>
            <person name="Kyrpides N.C."/>
            <person name="Woyke T."/>
        </authorList>
    </citation>
    <scope>NUCLEOTIDE SEQUENCE</scope>
    <source>
        <strain evidence="1">GVMAG-S-ERX556049-19</strain>
    </source>
</reference>
<dbReference type="EMBL" id="MN738821">
    <property type="protein sequence ID" value="QHT37829.1"/>
    <property type="molecule type" value="Genomic_DNA"/>
</dbReference>
<name>A0A6C0FB99_9ZZZZ</name>
<protein>
    <submittedName>
        <fullName evidence="1">Uncharacterized protein</fullName>
    </submittedName>
</protein>
<dbReference type="AlphaFoldDB" id="A0A6C0FB99"/>
<proteinExistence type="predicted"/>
<evidence type="ECO:0000313" key="1">
    <source>
        <dbReference type="EMBL" id="QHT37829.1"/>
    </source>
</evidence>
<organism evidence="1">
    <name type="scientific">viral metagenome</name>
    <dbReference type="NCBI Taxonomy" id="1070528"/>
    <lineage>
        <taxon>unclassified sequences</taxon>
        <taxon>metagenomes</taxon>
        <taxon>organismal metagenomes</taxon>
    </lineage>
</organism>
<sequence>MNDNIFANNTQETISEKYVSLTEIMGYPTKMLDSEKFSELDEKLKEKIYWALNKPEEIIKKNGTTMKQQKEEKKDREKKWGNNMIGQINNGQWTTILGERLVFDILKILGQNPRKVVKKEGFEPDWETDEYMYEVKTSNWWVDGTAGEKVYGTFIKYQKVPELYGKPLRIVCLANQENELEFGKTKYFGEEVTEKTKKILELAKTWDIEYIRFRDLVNPIIQ</sequence>
<accession>A0A6C0FB99</accession>